<dbReference type="AlphaFoldDB" id="A0A397T1Y1"/>
<protein>
    <recommendedName>
        <fullName evidence="3">Tc1-like transposase DDE domain-containing protein</fullName>
    </recommendedName>
</protein>
<dbReference type="EMBL" id="QKYT01000133">
    <property type="protein sequence ID" value="RIA92163.1"/>
    <property type="molecule type" value="Genomic_DNA"/>
</dbReference>
<evidence type="ECO:0000313" key="1">
    <source>
        <dbReference type="EMBL" id="RIA92163.1"/>
    </source>
</evidence>
<evidence type="ECO:0000313" key="2">
    <source>
        <dbReference type="Proteomes" id="UP000265703"/>
    </source>
</evidence>
<proteinExistence type="predicted"/>
<reference evidence="1 2" key="1">
    <citation type="submission" date="2018-06" db="EMBL/GenBank/DDBJ databases">
        <title>Comparative genomics reveals the genomic features of Rhizophagus irregularis, R. cerebriforme, R. diaphanum and Gigaspora rosea, and their symbiotic lifestyle signature.</title>
        <authorList>
            <person name="Morin E."/>
            <person name="San Clemente H."/>
            <person name="Chen E.C.H."/>
            <person name="De La Providencia I."/>
            <person name="Hainaut M."/>
            <person name="Kuo A."/>
            <person name="Kohler A."/>
            <person name="Murat C."/>
            <person name="Tang N."/>
            <person name="Roy S."/>
            <person name="Loubradou J."/>
            <person name="Henrissat B."/>
            <person name="Grigoriev I.V."/>
            <person name="Corradi N."/>
            <person name="Roux C."/>
            <person name="Martin F.M."/>
        </authorList>
    </citation>
    <scope>NUCLEOTIDE SEQUENCE [LARGE SCALE GENOMIC DNA]</scope>
    <source>
        <strain evidence="1 2">DAOM 227022</strain>
    </source>
</reference>
<keyword evidence="2" id="KW-1185">Reference proteome</keyword>
<name>A0A397T1Y1_9GLOM</name>
<comment type="caution">
    <text evidence="1">The sequence shown here is derived from an EMBL/GenBank/DDBJ whole genome shotgun (WGS) entry which is preliminary data.</text>
</comment>
<accession>A0A397T1Y1</accession>
<organism evidence="1 2">
    <name type="scientific">Glomus cerebriforme</name>
    <dbReference type="NCBI Taxonomy" id="658196"/>
    <lineage>
        <taxon>Eukaryota</taxon>
        <taxon>Fungi</taxon>
        <taxon>Fungi incertae sedis</taxon>
        <taxon>Mucoromycota</taxon>
        <taxon>Glomeromycotina</taxon>
        <taxon>Glomeromycetes</taxon>
        <taxon>Glomerales</taxon>
        <taxon>Glomeraceae</taxon>
        <taxon>Glomus</taxon>
    </lineage>
</organism>
<gene>
    <name evidence="1" type="ORF">C1645_821054</name>
</gene>
<dbReference type="OrthoDB" id="2394134at2759"/>
<evidence type="ECO:0008006" key="3">
    <source>
        <dbReference type="Google" id="ProtNLM"/>
    </source>
</evidence>
<sequence>MHYLMLFVQKQVVQQISSSSSKAHKNISSTNSMNNDKDRHIALPKQVVFSSLMYGNISKRINKKKSYDDYDPEQNSNELVGELELQTDIIAVDTMEGSCTKKRFKEFVISNVVSQMNLYLSKHSVLILNNACIHHDKDLIEYIESFGGPNSPVPLDLFNLIKNLSREGAAYFEEDDGEFKELFIFEFCKNEVICGDMAKKRHYIRIELVGVKAVPQI</sequence>
<dbReference type="Proteomes" id="UP000265703">
    <property type="component" value="Unassembled WGS sequence"/>
</dbReference>